<dbReference type="Proteomes" id="UP000625551">
    <property type="component" value="Unassembled WGS sequence"/>
</dbReference>
<dbReference type="SUPFAM" id="SSF52091">
    <property type="entry name" value="SpoIIaa-like"/>
    <property type="match status" value="1"/>
</dbReference>
<organism evidence="1 2">
    <name type="scientific">Pontibacter aquaedesilientis</name>
    <dbReference type="NCBI Taxonomy" id="2766980"/>
    <lineage>
        <taxon>Bacteria</taxon>
        <taxon>Pseudomonadati</taxon>
        <taxon>Bacteroidota</taxon>
        <taxon>Cytophagia</taxon>
        <taxon>Cytophagales</taxon>
        <taxon>Hymenobacteraceae</taxon>
        <taxon>Pontibacter</taxon>
    </lineage>
</organism>
<proteinExistence type="predicted"/>
<gene>
    <name evidence="1" type="ORF">H9Q13_13180</name>
</gene>
<comment type="caution">
    <text evidence="1">The sequence shown here is derived from an EMBL/GenBank/DDBJ whole genome shotgun (WGS) entry which is preliminary data.</text>
</comment>
<protein>
    <submittedName>
        <fullName evidence="1">STAS/SEC14 domain-containing protein</fullName>
    </submittedName>
</protein>
<keyword evidence="2" id="KW-1185">Reference proteome</keyword>
<evidence type="ECO:0000313" key="2">
    <source>
        <dbReference type="Proteomes" id="UP000625551"/>
    </source>
</evidence>
<accession>A0ABR7XII3</accession>
<dbReference type="InterPro" id="IPR036513">
    <property type="entry name" value="STAS_dom_sf"/>
</dbReference>
<evidence type="ECO:0000313" key="1">
    <source>
        <dbReference type="EMBL" id="MBD1398122.1"/>
    </source>
</evidence>
<sequence>MRQQLTNAFGKVFITITADTENRWIHTNWVGYLTQENVKAGALAYTNAVKEYGYSCVLNDTSEVLGSWDHSLEWVIDEWSIQAAAAGIKHFALITTPESFAGATASNFSSNNKAFEVRVFANETTAKAWLLQHSI</sequence>
<name>A0ABR7XII3_9BACT</name>
<reference evidence="1 2" key="1">
    <citation type="submission" date="2020-09" db="EMBL/GenBank/DDBJ databases">
        <title>Genome sequencing and assembly of Pontibacter sp.</title>
        <authorList>
            <person name="Chhetri G."/>
        </authorList>
    </citation>
    <scope>NUCLEOTIDE SEQUENCE [LARGE SCALE GENOMIC DNA]</scope>
    <source>
        <strain evidence="1 2">JH31</strain>
    </source>
</reference>
<dbReference type="EMBL" id="JACXAJ010000006">
    <property type="protein sequence ID" value="MBD1398122.1"/>
    <property type="molecule type" value="Genomic_DNA"/>
</dbReference>